<protein>
    <submittedName>
        <fullName evidence="2">Oidioi.mRNA.OKI2018_I69.PAR.g9678.t1.cds</fullName>
    </submittedName>
</protein>
<gene>
    <name evidence="2" type="ORF">OKIOD_LOCUS1236</name>
</gene>
<name>A0ABN7RSK2_OIKDI</name>
<evidence type="ECO:0000313" key="3">
    <source>
        <dbReference type="Proteomes" id="UP001158576"/>
    </source>
</evidence>
<keyword evidence="1" id="KW-1133">Transmembrane helix</keyword>
<evidence type="ECO:0000256" key="1">
    <source>
        <dbReference type="SAM" id="Phobius"/>
    </source>
</evidence>
<sequence length="183" mass="20704">MMNASADEDMELPKFCPMKICNLCQKYVFSPDLRYIQNLRIVTRCTNIFERGCCEDLVDEFLVTSSNDESTGSTTANLIFSFLFGIACCGAVFLIGKYIKDREAEKSNFNSMRRLSRARSITSEANGNQRRLSMLSAGRQFTDMTFPLAPEAGFYSNRRRSTLVTCAAHQKLGRKLSLQPMLE</sequence>
<accession>A0ABN7RSK2</accession>
<keyword evidence="1" id="KW-0812">Transmembrane</keyword>
<dbReference type="Proteomes" id="UP001158576">
    <property type="component" value="Chromosome PAR"/>
</dbReference>
<organism evidence="2 3">
    <name type="scientific">Oikopleura dioica</name>
    <name type="common">Tunicate</name>
    <dbReference type="NCBI Taxonomy" id="34765"/>
    <lineage>
        <taxon>Eukaryota</taxon>
        <taxon>Metazoa</taxon>
        <taxon>Chordata</taxon>
        <taxon>Tunicata</taxon>
        <taxon>Appendicularia</taxon>
        <taxon>Copelata</taxon>
        <taxon>Oikopleuridae</taxon>
        <taxon>Oikopleura</taxon>
    </lineage>
</organism>
<keyword evidence="3" id="KW-1185">Reference proteome</keyword>
<dbReference type="EMBL" id="OU015568">
    <property type="protein sequence ID" value="CAG5080667.1"/>
    <property type="molecule type" value="Genomic_DNA"/>
</dbReference>
<reference evidence="2 3" key="1">
    <citation type="submission" date="2021-04" db="EMBL/GenBank/DDBJ databases">
        <authorList>
            <person name="Bliznina A."/>
        </authorList>
    </citation>
    <scope>NUCLEOTIDE SEQUENCE [LARGE SCALE GENOMIC DNA]</scope>
</reference>
<keyword evidence="1" id="KW-0472">Membrane</keyword>
<evidence type="ECO:0000313" key="2">
    <source>
        <dbReference type="EMBL" id="CAG5080667.1"/>
    </source>
</evidence>
<proteinExistence type="predicted"/>
<feature type="transmembrane region" description="Helical" evidence="1">
    <location>
        <begin position="78"/>
        <end position="99"/>
    </location>
</feature>